<proteinExistence type="predicted"/>
<organism evidence="2 3">
    <name type="scientific">Halomonas casei</name>
    <dbReference type="NCBI Taxonomy" id="2742613"/>
    <lineage>
        <taxon>Bacteria</taxon>
        <taxon>Pseudomonadati</taxon>
        <taxon>Pseudomonadota</taxon>
        <taxon>Gammaproteobacteria</taxon>
        <taxon>Oceanospirillales</taxon>
        <taxon>Halomonadaceae</taxon>
        <taxon>Halomonas</taxon>
    </lineage>
</organism>
<protein>
    <submittedName>
        <fullName evidence="2">Uncharacterized protein</fullName>
    </submittedName>
</protein>
<keyword evidence="1" id="KW-0732">Signal</keyword>
<dbReference type="RefSeq" id="WP_096281064.1">
    <property type="nucleotide sequence ID" value="NZ_CP189763.1"/>
</dbReference>
<evidence type="ECO:0000313" key="3">
    <source>
        <dbReference type="Proteomes" id="UP001645039"/>
    </source>
</evidence>
<keyword evidence="3" id="KW-1185">Reference proteome</keyword>
<evidence type="ECO:0000313" key="2">
    <source>
        <dbReference type="EMBL" id="MBE0399014.1"/>
    </source>
</evidence>
<name>A0ABR9EXS1_9GAMM</name>
<dbReference type="Proteomes" id="UP001645039">
    <property type="component" value="Unassembled WGS sequence"/>
</dbReference>
<comment type="caution">
    <text evidence="2">The sequence shown here is derived from an EMBL/GenBank/DDBJ whole genome shotgun (WGS) entry which is preliminary data.</text>
</comment>
<gene>
    <name evidence="2" type="ORF">EI168_02680</name>
</gene>
<sequence length="123" mass="13181">MKGLIAGALASLMAAGAWAEIKVIDTEFHGDAFNSTYNMTVENESDLPVARLEYRSVFKTPGRSVPWADESGGLDIPGGVEPGETRDLEYIMAPLGVEQAGQQEVVVEIYDLVGIGLDGKPIR</sequence>
<evidence type="ECO:0000256" key="1">
    <source>
        <dbReference type="SAM" id="SignalP"/>
    </source>
</evidence>
<reference evidence="2 3" key="1">
    <citation type="submission" date="2020-07" db="EMBL/GenBank/DDBJ databases">
        <title>Halophilic bacteria isolated from french cheeses.</title>
        <authorList>
            <person name="Kothe C.I."/>
            <person name="Farah-Kraiem B."/>
            <person name="Renault P."/>
            <person name="Dridi B."/>
        </authorList>
    </citation>
    <scope>NUCLEOTIDE SEQUENCE [LARGE SCALE GENOMIC DNA]</scope>
    <source>
        <strain evidence="2 3">FME1</strain>
    </source>
</reference>
<accession>A0ABR9EXS1</accession>
<dbReference type="EMBL" id="RRZD01000002">
    <property type="protein sequence ID" value="MBE0399014.1"/>
    <property type="molecule type" value="Genomic_DNA"/>
</dbReference>
<feature type="chain" id="PRO_5045793518" evidence="1">
    <location>
        <begin position="20"/>
        <end position="123"/>
    </location>
</feature>
<feature type="signal peptide" evidence="1">
    <location>
        <begin position="1"/>
        <end position="19"/>
    </location>
</feature>